<evidence type="ECO:0000313" key="8">
    <source>
        <dbReference type="Proteomes" id="UP000253208"/>
    </source>
</evidence>
<sequence>MNKNAIKKFAIEARKKLIDSVTDKAGMLGITEKSCSEPVTRGTDFEVYQTIAGTEITLNRRQCEQRRRLVSQIESRGFEAVVEEVAYTWFNRICAIRFMEVNDYLPNRVRVLSSEKEGKMEPDLVTQAPDVDLDLTAQEKEEIINWKMSGTSEDTDKLYCKLFLKQCHQLQDILPGLFEADSDYMELLFGISYTNKDDVIYMLVNPETGIPEADFNVSTLDEEGNPTGQVEIIGWLYQYYNTELKDDTFAKLKKNVKITKERIPAATQLFTPDWIVRYMVENSVGRIWIEHLRAVDPSIDEKATAERFGWKYYLPEAEQEESVNVKLAEIRTTYRDLKPTDITCIDPCMGSGHILIAMFDVLMDIYESAGYDKREAVFEIVEHNIHGLDIDQRAYQLAYFAVMMKGRGYNRRFLRGRDGKSKPKVYAIVESNDINRNHLQFFGTHLSEMERNLAVMQIEGLLDTFKDAREYGSILNVDACDWDVLERFVDDLGTAGQISFESVGSEETQEQLRKLLRVARNLEHKYDAVVTNPPYMGSSNMNPILGKFIKDNYTDYKSDFFSAFIIKCSRMAKEQGYLGFLTPYVWMFIQSYEKLRQYLFTNATIQTLIQFEYSAFEEATVPICTFVFKNSYVDKKGCYLRLTDFRGGMEVQREKALEAIHNHQCGFFYEQNAKQYSKIQGNPVAYWITDPIVNAFETGEALGEIAVPKVGLQTGDVDLFVRKWYECEIDKFSVITLEYKRCKWFPYNNGGSYRKWYGNNDEVVNWFDNGRQVINHINKAGKHGARPQNREYYFKPGATWSAISSGAFSIRLFPRGYIFSNAGMAVFAEEDTLIYIAGFLNSKLAQIFLKVFNEGLNYNQGDIAKIPILRNSNKTIHIKELVENNYKIAKADWDSFETSWDFKYHPLVCKTDTIVEAFDQWQLECSNRFYQLKINEKELNRIFIDIYGLQNELMPEIEDKDITVRKADLNREIRSFISYALGCMFGRYSLNKEGLIYAGGNFDEFYKKIDEPLLDTADEIILDSNGEVIIVGEKYGKIKIDNEWKDISFGPNVDNCIPITDQEYFSKDEDIVARFEEFVKKVYGVDTLEENLDFIANALGNKGDTSREVIRNYFLKDFYADHLKVYQKRPIYWLFDSGKQNGFKALIYMHRYDADTVGRVRTDYLHRAQKYVETAMQSAQYTIENATSASEKSKATKAVTKYTKQLAEMKIYDEAIAHIANKRIEIDLDDGVKVNYAKFQGVEVAQEGKKALKVDLLAKLK</sequence>
<dbReference type="Pfam" id="PF07669">
    <property type="entry name" value="Eco57I"/>
    <property type="match status" value="1"/>
</dbReference>
<dbReference type="InterPro" id="IPR029063">
    <property type="entry name" value="SAM-dependent_MTases_sf"/>
</dbReference>
<evidence type="ECO:0000256" key="5">
    <source>
        <dbReference type="ARBA" id="ARBA00047942"/>
    </source>
</evidence>
<name>A0A367FVT6_9FIRM</name>
<evidence type="ECO:0000313" key="7">
    <source>
        <dbReference type="EMBL" id="RCH41936.1"/>
    </source>
</evidence>
<keyword evidence="2" id="KW-0489">Methyltransferase</keyword>
<evidence type="ECO:0000256" key="1">
    <source>
        <dbReference type="ARBA" id="ARBA00011900"/>
    </source>
</evidence>
<comment type="caution">
    <text evidence="7">The sequence shown here is derived from an EMBL/GenBank/DDBJ whole genome shotgun (WGS) entry which is preliminary data.</text>
</comment>
<feature type="domain" description="Type II methyltransferase M.TaqI-like" evidence="6">
    <location>
        <begin position="383"/>
        <end position="616"/>
    </location>
</feature>
<evidence type="ECO:0000256" key="2">
    <source>
        <dbReference type="ARBA" id="ARBA00022603"/>
    </source>
</evidence>
<dbReference type="EC" id="2.1.1.72" evidence="1"/>
<dbReference type="AlphaFoldDB" id="A0A367FVT6"/>
<proteinExistence type="predicted"/>
<evidence type="ECO:0000256" key="3">
    <source>
        <dbReference type="ARBA" id="ARBA00022679"/>
    </source>
</evidence>
<reference evidence="7 8" key="1">
    <citation type="submission" date="2018-02" db="EMBL/GenBank/DDBJ databases">
        <title>Complete genome sequencing of Faecalibacterium prausnitzii strains isolated from the human gut.</title>
        <authorList>
            <person name="Fitzgerald B.C."/>
            <person name="Shkoporov A.N."/>
            <person name="Ross P.R."/>
            <person name="Hill C."/>
        </authorList>
    </citation>
    <scope>NUCLEOTIDE SEQUENCE [LARGE SCALE GENOMIC DNA]</scope>
    <source>
        <strain evidence="7 8">APC942/31-1</strain>
    </source>
</reference>
<dbReference type="InterPro" id="IPR011639">
    <property type="entry name" value="MethylTrfase_TaqI-like_dom"/>
</dbReference>
<dbReference type="RefSeq" id="WP_114002766.1">
    <property type="nucleotide sequence ID" value="NZ_PSQG01000030.1"/>
</dbReference>
<dbReference type="InterPro" id="IPR050953">
    <property type="entry name" value="N4_N6_ade-DNA_methylase"/>
</dbReference>
<evidence type="ECO:0000259" key="6">
    <source>
        <dbReference type="Pfam" id="PF07669"/>
    </source>
</evidence>
<keyword evidence="4" id="KW-0949">S-adenosyl-L-methionine</keyword>
<dbReference type="GO" id="GO:0003676">
    <property type="term" value="F:nucleic acid binding"/>
    <property type="evidence" value="ECO:0007669"/>
    <property type="project" value="InterPro"/>
</dbReference>
<dbReference type="InterPro" id="IPR002052">
    <property type="entry name" value="DNA_methylase_N6_adenine_CS"/>
</dbReference>
<dbReference type="PRINTS" id="PR00507">
    <property type="entry name" value="N12N6MTFRASE"/>
</dbReference>
<keyword evidence="3" id="KW-0808">Transferase</keyword>
<evidence type="ECO:0000256" key="4">
    <source>
        <dbReference type="ARBA" id="ARBA00022691"/>
    </source>
</evidence>
<organism evidence="7 8">
    <name type="scientific">Blautia obeum</name>
    <dbReference type="NCBI Taxonomy" id="40520"/>
    <lineage>
        <taxon>Bacteria</taxon>
        <taxon>Bacillati</taxon>
        <taxon>Bacillota</taxon>
        <taxon>Clostridia</taxon>
        <taxon>Lachnospirales</taxon>
        <taxon>Lachnospiraceae</taxon>
        <taxon>Blautia</taxon>
    </lineage>
</organism>
<dbReference type="Proteomes" id="UP000253208">
    <property type="component" value="Unassembled WGS sequence"/>
</dbReference>
<protein>
    <recommendedName>
        <fullName evidence="1">site-specific DNA-methyltransferase (adenine-specific)</fullName>
        <ecNumber evidence="1">2.1.1.72</ecNumber>
    </recommendedName>
</protein>
<dbReference type="GO" id="GO:0009007">
    <property type="term" value="F:site-specific DNA-methyltransferase (adenine-specific) activity"/>
    <property type="evidence" value="ECO:0007669"/>
    <property type="project" value="UniProtKB-EC"/>
</dbReference>
<dbReference type="EMBL" id="PSQG01000030">
    <property type="protein sequence ID" value="RCH41936.1"/>
    <property type="molecule type" value="Genomic_DNA"/>
</dbReference>
<dbReference type="GO" id="GO:0006304">
    <property type="term" value="P:DNA modification"/>
    <property type="evidence" value="ECO:0007669"/>
    <property type="project" value="InterPro"/>
</dbReference>
<comment type="catalytic activity">
    <reaction evidence="5">
        <text>a 2'-deoxyadenosine in DNA + S-adenosyl-L-methionine = an N(6)-methyl-2'-deoxyadenosine in DNA + S-adenosyl-L-homocysteine + H(+)</text>
        <dbReference type="Rhea" id="RHEA:15197"/>
        <dbReference type="Rhea" id="RHEA-COMP:12418"/>
        <dbReference type="Rhea" id="RHEA-COMP:12419"/>
        <dbReference type="ChEBI" id="CHEBI:15378"/>
        <dbReference type="ChEBI" id="CHEBI:57856"/>
        <dbReference type="ChEBI" id="CHEBI:59789"/>
        <dbReference type="ChEBI" id="CHEBI:90615"/>
        <dbReference type="ChEBI" id="CHEBI:90616"/>
        <dbReference type="EC" id="2.1.1.72"/>
    </reaction>
</comment>
<dbReference type="GO" id="GO:0032259">
    <property type="term" value="P:methylation"/>
    <property type="evidence" value="ECO:0007669"/>
    <property type="project" value="UniProtKB-KW"/>
</dbReference>
<dbReference type="SUPFAM" id="SSF53335">
    <property type="entry name" value="S-adenosyl-L-methionine-dependent methyltransferases"/>
    <property type="match status" value="1"/>
</dbReference>
<dbReference type="InterPro" id="IPR047939">
    <property type="entry name" value="BREX_1_PglX"/>
</dbReference>
<gene>
    <name evidence="7" type="ORF">C4886_16030</name>
</gene>
<dbReference type="PROSITE" id="PS00092">
    <property type="entry name" value="N6_MTASE"/>
    <property type="match status" value="1"/>
</dbReference>
<dbReference type="PANTHER" id="PTHR33841:SF1">
    <property type="entry name" value="DNA METHYLTRANSFERASE A"/>
    <property type="match status" value="1"/>
</dbReference>
<dbReference type="NCBIfam" id="NF033452">
    <property type="entry name" value="BREX_1_MTaseX"/>
    <property type="match status" value="1"/>
</dbReference>
<accession>A0A367FVT6</accession>
<dbReference type="Gene3D" id="3.40.50.150">
    <property type="entry name" value="Vaccinia Virus protein VP39"/>
    <property type="match status" value="1"/>
</dbReference>
<dbReference type="PANTHER" id="PTHR33841">
    <property type="entry name" value="DNA METHYLTRANSFERASE YEEA-RELATED"/>
    <property type="match status" value="1"/>
</dbReference>